<keyword evidence="10" id="KW-1185">Reference proteome</keyword>
<evidence type="ECO:0000256" key="4">
    <source>
        <dbReference type="ARBA" id="ARBA00022827"/>
    </source>
</evidence>
<keyword evidence="6" id="KW-0676">Redox-active center</keyword>
<evidence type="ECO:0000256" key="6">
    <source>
        <dbReference type="ARBA" id="ARBA00023284"/>
    </source>
</evidence>
<dbReference type="Pfam" id="PF02852">
    <property type="entry name" value="Pyr_redox_dim"/>
    <property type="match status" value="1"/>
</dbReference>
<comment type="similarity">
    <text evidence="2">Belongs to the class-III pyridine nucleotide-disulfide oxidoreductase family.</text>
</comment>
<evidence type="ECO:0000259" key="8">
    <source>
        <dbReference type="Pfam" id="PF07992"/>
    </source>
</evidence>
<evidence type="ECO:0000256" key="5">
    <source>
        <dbReference type="ARBA" id="ARBA00023002"/>
    </source>
</evidence>
<proteinExistence type="inferred from homology"/>
<dbReference type="SUPFAM" id="SSF55424">
    <property type="entry name" value="FAD/NAD-linked reductases, dimerisation (C-terminal) domain"/>
    <property type="match status" value="1"/>
</dbReference>
<dbReference type="PANTHER" id="PTHR43429:SF1">
    <property type="entry name" value="NAD(P)H SULFUR OXIDOREDUCTASE (COA-DEPENDENT)"/>
    <property type="match status" value="1"/>
</dbReference>
<keyword evidence="4" id="KW-0274">FAD</keyword>
<dbReference type="Pfam" id="PF07992">
    <property type="entry name" value="Pyr_redox_2"/>
    <property type="match status" value="1"/>
</dbReference>
<comment type="cofactor">
    <cofactor evidence="1">
        <name>FAD</name>
        <dbReference type="ChEBI" id="CHEBI:57692"/>
    </cofactor>
</comment>
<evidence type="ECO:0000256" key="1">
    <source>
        <dbReference type="ARBA" id="ARBA00001974"/>
    </source>
</evidence>
<dbReference type="Proteomes" id="UP001157017">
    <property type="component" value="Unassembled WGS sequence"/>
</dbReference>
<dbReference type="Gene3D" id="3.50.50.60">
    <property type="entry name" value="FAD/NAD(P)-binding domain"/>
    <property type="match status" value="2"/>
</dbReference>
<evidence type="ECO:0000259" key="7">
    <source>
        <dbReference type="Pfam" id="PF02852"/>
    </source>
</evidence>
<keyword evidence="5" id="KW-0560">Oxidoreductase</keyword>
<comment type="caution">
    <text evidence="9">The sequence shown here is derived from an EMBL/GenBank/DDBJ whole genome shotgun (WGS) entry which is preliminary data.</text>
</comment>
<feature type="domain" description="Pyridine nucleotide-disulphide oxidoreductase dimerisation" evidence="7">
    <location>
        <begin position="339"/>
        <end position="438"/>
    </location>
</feature>
<name>A0ABQ6JJQ2_9ACTN</name>
<dbReference type="InterPro" id="IPR004099">
    <property type="entry name" value="Pyr_nucl-diS_OxRdtase_dimer"/>
</dbReference>
<dbReference type="EMBL" id="BSUZ01000001">
    <property type="protein sequence ID" value="GMA87349.1"/>
    <property type="molecule type" value="Genomic_DNA"/>
</dbReference>
<dbReference type="InterPro" id="IPR036188">
    <property type="entry name" value="FAD/NAD-bd_sf"/>
</dbReference>
<protein>
    <submittedName>
        <fullName evidence="9">Flavoprotein oxidoreductase</fullName>
    </submittedName>
</protein>
<keyword evidence="3" id="KW-0285">Flavoprotein</keyword>
<evidence type="ECO:0000313" key="9">
    <source>
        <dbReference type="EMBL" id="GMA87349.1"/>
    </source>
</evidence>
<dbReference type="SUPFAM" id="SSF51905">
    <property type="entry name" value="FAD/NAD(P)-binding domain"/>
    <property type="match status" value="2"/>
</dbReference>
<dbReference type="InterPro" id="IPR016156">
    <property type="entry name" value="FAD/NAD-linked_Rdtase_dimer_sf"/>
</dbReference>
<reference evidence="10" key="1">
    <citation type="journal article" date="2019" name="Int. J. Syst. Evol. Microbiol.">
        <title>The Global Catalogue of Microorganisms (GCM) 10K type strain sequencing project: providing services to taxonomists for standard genome sequencing and annotation.</title>
        <authorList>
            <consortium name="The Broad Institute Genomics Platform"/>
            <consortium name="The Broad Institute Genome Sequencing Center for Infectious Disease"/>
            <person name="Wu L."/>
            <person name="Ma J."/>
        </authorList>
    </citation>
    <scope>NUCLEOTIDE SEQUENCE [LARGE SCALE GENOMIC DNA]</scope>
    <source>
        <strain evidence="10">NBRC 108730</strain>
    </source>
</reference>
<evidence type="ECO:0000256" key="2">
    <source>
        <dbReference type="ARBA" id="ARBA00009130"/>
    </source>
</evidence>
<dbReference type="PRINTS" id="PR00411">
    <property type="entry name" value="PNDRDTASEI"/>
</dbReference>
<evidence type="ECO:0000256" key="3">
    <source>
        <dbReference type="ARBA" id="ARBA00022630"/>
    </source>
</evidence>
<sequence length="461" mass="48138">MGVPTRLLVVGADGAGMSAAHQALRTARRLGRELEVVAVDAGRHTSYSACGIPYWMAGDVASGDDLVARTADEHRAAGVDLRLETEAVEIDRDGQRVRVRSASGESWLGYDELVLATGAEPVLPDWARTPGVLPVHTLDDGAAWRRVLDERSPRRALVVGAGYVGVEGAESLRRRGLDVTLVTRGHEPMSTTMSADMAAMVREALQRMGVRVVTGTTVESLETAADGRVGAACLGDHEEPVDVVVVAIGVRPRVQAAVDAGIPLGDHGGLVTDDHQRLADGVWAAGDCCEVYDRVLQEHWYTPLGTHANKAGRVAGTNVGGGDAAFAGSVGTAITRAHDAEVARTGMLPSWARERGLDVESVTLQSTTASGYMPEADPMTVQVLGERGTGRLLGAQVVGGRGAGKRIDVVAMALWGGMTAADVAAADLAYAPPFSPTLDPVAVACRKARRAPVGPPRAPGQ</sequence>
<gene>
    <name evidence="9" type="ORF">GCM10025868_25990</name>
</gene>
<feature type="domain" description="FAD/NAD(P)-binding" evidence="8">
    <location>
        <begin position="6"/>
        <end position="293"/>
    </location>
</feature>
<evidence type="ECO:0000313" key="10">
    <source>
        <dbReference type="Proteomes" id="UP001157017"/>
    </source>
</evidence>
<accession>A0ABQ6JJQ2</accession>
<dbReference type="PANTHER" id="PTHR43429">
    <property type="entry name" value="PYRIDINE NUCLEOTIDE-DISULFIDE OXIDOREDUCTASE DOMAIN-CONTAINING"/>
    <property type="match status" value="1"/>
</dbReference>
<dbReference type="InterPro" id="IPR050260">
    <property type="entry name" value="FAD-bd_OxRdtase"/>
</dbReference>
<dbReference type="PRINTS" id="PR00368">
    <property type="entry name" value="FADPNR"/>
</dbReference>
<organism evidence="9 10">
    <name type="scientific">Angustibacter aerolatus</name>
    <dbReference type="NCBI Taxonomy" id="1162965"/>
    <lineage>
        <taxon>Bacteria</taxon>
        <taxon>Bacillati</taxon>
        <taxon>Actinomycetota</taxon>
        <taxon>Actinomycetes</taxon>
        <taxon>Kineosporiales</taxon>
        <taxon>Kineosporiaceae</taxon>
    </lineage>
</organism>
<dbReference type="InterPro" id="IPR023753">
    <property type="entry name" value="FAD/NAD-binding_dom"/>
</dbReference>